<sequence length="192" mass="20807">MLLQKTDKARQELSPGVRTLSLRERSLLLLADGKPLSDLQAMYNGIGAQIVDNLMRQGYLTGPAELPTPSTALLPPPAGAEATSQAPSIERPEPGESLRSLAGARMYLFDTCERLFARRDPVLAQHFREALRTARDRASMLDVGDAMFEEVALAAGAERAASLRERLEQLLPRSPEATPGLYAATQPALLEG</sequence>
<gene>
    <name evidence="2" type="ORF">CBY09_01370</name>
</gene>
<dbReference type="EMBL" id="NOIG01000001">
    <property type="protein sequence ID" value="OYD52170.1"/>
    <property type="molecule type" value="Genomic_DNA"/>
</dbReference>
<protein>
    <submittedName>
        <fullName evidence="2">Uncharacterized protein</fullName>
    </submittedName>
</protein>
<dbReference type="OrthoDB" id="8794766at2"/>
<proteinExistence type="predicted"/>
<comment type="caution">
    <text evidence="2">The sequence shown here is derived from an EMBL/GenBank/DDBJ whole genome shotgun (WGS) entry which is preliminary data.</text>
</comment>
<dbReference type="Proteomes" id="UP000215441">
    <property type="component" value="Unassembled WGS sequence"/>
</dbReference>
<evidence type="ECO:0000256" key="1">
    <source>
        <dbReference type="SAM" id="MobiDB-lite"/>
    </source>
</evidence>
<evidence type="ECO:0000313" key="2">
    <source>
        <dbReference type="EMBL" id="OYD52170.1"/>
    </source>
</evidence>
<accession>A0A235ET14</accession>
<dbReference type="RefSeq" id="WP_094285637.1">
    <property type="nucleotide sequence ID" value="NZ_NOIG01000001.1"/>
</dbReference>
<evidence type="ECO:0000313" key="3">
    <source>
        <dbReference type="Proteomes" id="UP000215441"/>
    </source>
</evidence>
<reference evidence="2 3" key="1">
    <citation type="submission" date="2017-07" db="EMBL/GenBank/DDBJ databases">
        <title>Acidovorax KNDSW TSA 6 genome sequence and assembly.</title>
        <authorList>
            <person name="Mayilraj S."/>
        </authorList>
    </citation>
    <scope>NUCLEOTIDE SEQUENCE [LARGE SCALE GENOMIC DNA]</scope>
    <source>
        <strain evidence="2 3">KNDSW-TSA6</strain>
    </source>
</reference>
<organism evidence="2 3">
    <name type="scientific">Acidovorax kalamii</name>
    <dbReference type="NCBI Taxonomy" id="2004485"/>
    <lineage>
        <taxon>Bacteria</taxon>
        <taxon>Pseudomonadati</taxon>
        <taxon>Pseudomonadota</taxon>
        <taxon>Betaproteobacteria</taxon>
        <taxon>Burkholderiales</taxon>
        <taxon>Comamonadaceae</taxon>
        <taxon>Acidovorax</taxon>
    </lineage>
</organism>
<name>A0A235ET14_9BURK</name>
<feature type="region of interest" description="Disordered" evidence="1">
    <location>
        <begin position="66"/>
        <end position="95"/>
    </location>
</feature>
<dbReference type="AlphaFoldDB" id="A0A235ET14"/>
<keyword evidence="3" id="KW-1185">Reference proteome</keyword>